<feature type="domain" description="GH16" evidence="3">
    <location>
        <begin position="26"/>
        <end position="272"/>
    </location>
</feature>
<dbReference type="GO" id="GO:0004553">
    <property type="term" value="F:hydrolase activity, hydrolyzing O-glycosyl compounds"/>
    <property type="evidence" value="ECO:0007669"/>
    <property type="project" value="InterPro"/>
</dbReference>
<evidence type="ECO:0000256" key="2">
    <source>
        <dbReference type="SAM" id="SignalP"/>
    </source>
</evidence>
<name>A0A3N4MH75_9BACT</name>
<gene>
    <name evidence="4" type="ORF">EG028_02795</name>
</gene>
<dbReference type="EMBL" id="RMBX01000001">
    <property type="protein sequence ID" value="RPD43241.1"/>
    <property type="molecule type" value="Genomic_DNA"/>
</dbReference>
<comment type="similarity">
    <text evidence="1">Belongs to the glycosyl hydrolase 16 family.</text>
</comment>
<dbReference type="InterPro" id="IPR000757">
    <property type="entry name" value="Beta-glucanase-like"/>
</dbReference>
<dbReference type="InterPro" id="IPR050546">
    <property type="entry name" value="Glycosyl_Hydrlase_16"/>
</dbReference>
<evidence type="ECO:0000313" key="4">
    <source>
        <dbReference type="EMBL" id="RPD43241.1"/>
    </source>
</evidence>
<dbReference type="InterPro" id="IPR013320">
    <property type="entry name" value="ConA-like_dom_sf"/>
</dbReference>
<dbReference type="PROSITE" id="PS51762">
    <property type="entry name" value="GH16_2"/>
    <property type="match status" value="1"/>
</dbReference>
<sequence length="272" mass="31338">MLLQTLFLAMLALPSPAPADTSGYKMIWNDEFNTDGAPDPGKWDYERGFVRNNEPQWYQPDNAVCRNGMLVIEARKERLKNTNYDPSSKAWQRNREYAEYTSTSMITKGKFDFKYGRVVMKAKIDVRKGMWPAFWMLGSSRAAGGWPACGEVDIMEFYRGDLLANWAWEGDNKVAWNTGKFPVASWGGEQWAKDFHEWVLEWDENKMDILLDGKVINSMDLTRTVNHKKGNNPFRENFYLLVNLALGQGGEEIPDAHIPAQLVVDYIRVYQK</sequence>
<dbReference type="CDD" id="cd08023">
    <property type="entry name" value="GH16_laminarinase_like"/>
    <property type="match status" value="1"/>
</dbReference>
<accession>A0A3N4MH75</accession>
<organism evidence="4 5">
    <name type="scientific">Chitinophaga barathri</name>
    <dbReference type="NCBI Taxonomy" id="1647451"/>
    <lineage>
        <taxon>Bacteria</taxon>
        <taxon>Pseudomonadati</taxon>
        <taxon>Bacteroidota</taxon>
        <taxon>Chitinophagia</taxon>
        <taxon>Chitinophagales</taxon>
        <taxon>Chitinophagaceae</taxon>
        <taxon>Chitinophaga</taxon>
    </lineage>
</organism>
<dbReference type="PANTHER" id="PTHR10963:SF55">
    <property type="entry name" value="GLYCOSIDE HYDROLASE FAMILY 16 PROTEIN"/>
    <property type="match status" value="1"/>
</dbReference>
<comment type="caution">
    <text evidence="4">The sequence shown here is derived from an EMBL/GenBank/DDBJ whole genome shotgun (WGS) entry which is preliminary data.</text>
</comment>
<keyword evidence="5" id="KW-1185">Reference proteome</keyword>
<evidence type="ECO:0000313" key="5">
    <source>
        <dbReference type="Proteomes" id="UP000279089"/>
    </source>
</evidence>
<dbReference type="PANTHER" id="PTHR10963">
    <property type="entry name" value="GLYCOSYL HYDROLASE-RELATED"/>
    <property type="match status" value="1"/>
</dbReference>
<dbReference type="GO" id="GO:0005975">
    <property type="term" value="P:carbohydrate metabolic process"/>
    <property type="evidence" value="ECO:0007669"/>
    <property type="project" value="InterPro"/>
</dbReference>
<dbReference type="RefSeq" id="WP_120514510.1">
    <property type="nucleotide sequence ID" value="NZ_QXZY01000001.1"/>
</dbReference>
<protein>
    <submittedName>
        <fullName evidence="4">Glycoside hydrolase family 16 protein</fullName>
    </submittedName>
</protein>
<feature type="chain" id="PRO_5017987662" evidence="2">
    <location>
        <begin position="20"/>
        <end position="272"/>
    </location>
</feature>
<keyword evidence="4" id="KW-0378">Hydrolase</keyword>
<dbReference type="Pfam" id="PF00722">
    <property type="entry name" value="Glyco_hydro_16"/>
    <property type="match status" value="1"/>
</dbReference>
<evidence type="ECO:0000256" key="1">
    <source>
        <dbReference type="ARBA" id="ARBA00006865"/>
    </source>
</evidence>
<proteinExistence type="inferred from homology"/>
<evidence type="ECO:0000259" key="3">
    <source>
        <dbReference type="PROSITE" id="PS51762"/>
    </source>
</evidence>
<keyword evidence="2" id="KW-0732">Signal</keyword>
<reference evidence="5" key="1">
    <citation type="submission" date="2018-11" db="EMBL/GenBank/DDBJ databases">
        <title>Chitinophaga lutea sp.nov., isolate from arsenic contaminated soil.</title>
        <authorList>
            <person name="Zong Y."/>
        </authorList>
    </citation>
    <scope>NUCLEOTIDE SEQUENCE [LARGE SCALE GENOMIC DNA]</scope>
    <source>
        <strain evidence="5">YLT18</strain>
    </source>
</reference>
<dbReference type="Proteomes" id="UP000279089">
    <property type="component" value="Unassembled WGS sequence"/>
</dbReference>
<dbReference type="SUPFAM" id="SSF49899">
    <property type="entry name" value="Concanavalin A-like lectins/glucanases"/>
    <property type="match status" value="1"/>
</dbReference>
<dbReference type="AlphaFoldDB" id="A0A3N4MH75"/>
<dbReference type="OrthoDB" id="9809583at2"/>
<feature type="signal peptide" evidence="2">
    <location>
        <begin position="1"/>
        <end position="19"/>
    </location>
</feature>
<dbReference type="Gene3D" id="2.60.120.200">
    <property type="match status" value="1"/>
</dbReference>